<evidence type="ECO:0000313" key="1">
    <source>
        <dbReference type="EMBL" id="CAI0396065.1"/>
    </source>
</evidence>
<comment type="caution">
    <text evidence="1">The sequence shown here is derived from an EMBL/GenBank/DDBJ whole genome shotgun (WGS) entry which is preliminary data.</text>
</comment>
<organism evidence="1 2">
    <name type="scientific">Linum tenue</name>
    <dbReference type="NCBI Taxonomy" id="586396"/>
    <lineage>
        <taxon>Eukaryota</taxon>
        <taxon>Viridiplantae</taxon>
        <taxon>Streptophyta</taxon>
        <taxon>Embryophyta</taxon>
        <taxon>Tracheophyta</taxon>
        <taxon>Spermatophyta</taxon>
        <taxon>Magnoliopsida</taxon>
        <taxon>eudicotyledons</taxon>
        <taxon>Gunneridae</taxon>
        <taxon>Pentapetalae</taxon>
        <taxon>rosids</taxon>
        <taxon>fabids</taxon>
        <taxon>Malpighiales</taxon>
        <taxon>Linaceae</taxon>
        <taxon>Linum</taxon>
    </lineage>
</organism>
<name>A0AAV0IIE7_9ROSI</name>
<evidence type="ECO:0000313" key="2">
    <source>
        <dbReference type="Proteomes" id="UP001154282"/>
    </source>
</evidence>
<keyword evidence="2" id="KW-1185">Reference proteome</keyword>
<dbReference type="AlphaFoldDB" id="A0AAV0IIE7"/>
<accession>A0AAV0IIE7</accession>
<sequence>MKRIIVHGLRTPEFNELVMPIRGWAKEPTLEELANTLANQEDLDKQLSKDSVKDEEALFSKKNDVGARSL</sequence>
<reference evidence="1" key="1">
    <citation type="submission" date="2022-08" db="EMBL/GenBank/DDBJ databases">
        <authorList>
            <person name="Gutierrez-Valencia J."/>
        </authorList>
    </citation>
    <scope>NUCLEOTIDE SEQUENCE</scope>
</reference>
<protein>
    <submittedName>
        <fullName evidence="1">Uncharacterized protein</fullName>
    </submittedName>
</protein>
<proteinExistence type="predicted"/>
<dbReference type="EMBL" id="CAMGYJ010000003">
    <property type="protein sequence ID" value="CAI0396065.1"/>
    <property type="molecule type" value="Genomic_DNA"/>
</dbReference>
<gene>
    <name evidence="1" type="ORF">LITE_LOCUS8965</name>
</gene>
<dbReference type="Proteomes" id="UP001154282">
    <property type="component" value="Unassembled WGS sequence"/>
</dbReference>